<dbReference type="InterPro" id="IPR029050">
    <property type="entry name" value="Immunoprotect_excell_Ig-like"/>
</dbReference>
<dbReference type="Proteomes" id="UP000325466">
    <property type="component" value="Unassembled WGS sequence"/>
</dbReference>
<evidence type="ECO:0000313" key="3">
    <source>
        <dbReference type="EMBL" id="GES36221.1"/>
    </source>
</evidence>
<reference evidence="3 4" key="1">
    <citation type="journal article" date="2018" name="Biodegradation">
        <title>1,4-Dioxane degradation characteristics of Rhodococcus aetherivorans JCM 14343.</title>
        <authorList>
            <person name="Inoue D."/>
            <person name="Tsunoda T."/>
            <person name="Yamamoto N."/>
            <person name="Ike M."/>
            <person name="Sei K."/>
        </authorList>
    </citation>
    <scope>NUCLEOTIDE SEQUENCE [LARGE SCALE GENOMIC DNA]</scope>
    <source>
        <strain evidence="3 4">JCM 14343</strain>
    </source>
</reference>
<organism evidence="3 4">
    <name type="scientific">Rhodococcus aetherivorans</name>
    <dbReference type="NCBI Taxonomy" id="191292"/>
    <lineage>
        <taxon>Bacteria</taxon>
        <taxon>Bacillati</taxon>
        <taxon>Actinomycetota</taxon>
        <taxon>Actinomycetes</taxon>
        <taxon>Mycobacteriales</taxon>
        <taxon>Nocardiaceae</taxon>
        <taxon>Rhodococcus</taxon>
    </lineage>
</organism>
<name>A0ABQ0YI36_9NOCA</name>
<evidence type="ECO:0000256" key="1">
    <source>
        <dbReference type="ARBA" id="ARBA00022729"/>
    </source>
</evidence>
<gene>
    <name evidence="3" type="ORF">RAJCM14343_1472</name>
</gene>
<accession>A0ABQ0YI36</accession>
<feature type="domain" description="DUF4352" evidence="2">
    <location>
        <begin position="6"/>
        <end position="92"/>
    </location>
</feature>
<sequence length="100" mass="10831">MNEPFNAVLCTTVTINNGGDDPADFADFDWKLQDPAGAIRDTWITGRPNLLGYGDVAPGGTATGEVCFDNRAGSPPGQYVVLYDPSFDFSSDRIGWINQR</sequence>
<dbReference type="InterPro" id="IPR029051">
    <property type="entry name" value="DUF4352"/>
</dbReference>
<dbReference type="Pfam" id="PF11611">
    <property type="entry name" value="DUF4352"/>
    <property type="match status" value="1"/>
</dbReference>
<keyword evidence="4" id="KW-1185">Reference proteome</keyword>
<keyword evidence="1" id="KW-0732">Signal</keyword>
<dbReference type="EMBL" id="BLAH01000053">
    <property type="protein sequence ID" value="GES36221.1"/>
    <property type="molecule type" value="Genomic_DNA"/>
</dbReference>
<evidence type="ECO:0000259" key="2">
    <source>
        <dbReference type="Pfam" id="PF11611"/>
    </source>
</evidence>
<proteinExistence type="predicted"/>
<evidence type="ECO:0000313" key="4">
    <source>
        <dbReference type="Proteomes" id="UP000325466"/>
    </source>
</evidence>
<protein>
    <recommendedName>
        <fullName evidence="2">DUF4352 domain-containing protein</fullName>
    </recommendedName>
</protein>
<dbReference type="Gene3D" id="2.60.40.1240">
    <property type="match status" value="1"/>
</dbReference>
<comment type="caution">
    <text evidence="3">The sequence shown here is derived from an EMBL/GenBank/DDBJ whole genome shotgun (WGS) entry which is preliminary data.</text>
</comment>